<feature type="transmembrane region" description="Helical" evidence="2">
    <location>
        <begin position="285"/>
        <end position="303"/>
    </location>
</feature>
<reference evidence="4 5" key="1">
    <citation type="submission" date="2024-04" db="EMBL/GenBank/DDBJ databases">
        <title>Tritrichomonas musculus Genome.</title>
        <authorList>
            <person name="Alves-Ferreira E."/>
            <person name="Grigg M."/>
            <person name="Lorenzi H."/>
            <person name="Galac M."/>
        </authorList>
    </citation>
    <scope>NUCLEOTIDE SEQUENCE [LARGE SCALE GENOMIC DNA]</scope>
    <source>
        <strain evidence="4 5">EAF2021</strain>
    </source>
</reference>
<evidence type="ECO:0008006" key="6">
    <source>
        <dbReference type="Google" id="ProtNLM"/>
    </source>
</evidence>
<accession>A0ABR2KH16</accession>
<keyword evidence="2" id="KW-1133">Transmembrane helix</keyword>
<feature type="transmembrane region" description="Helical" evidence="2">
    <location>
        <begin position="315"/>
        <end position="331"/>
    </location>
</feature>
<keyword evidence="5" id="KW-1185">Reference proteome</keyword>
<evidence type="ECO:0000256" key="2">
    <source>
        <dbReference type="SAM" id="Phobius"/>
    </source>
</evidence>
<comment type="caution">
    <text evidence="4">The sequence shown here is derived from an EMBL/GenBank/DDBJ whole genome shotgun (WGS) entry which is preliminary data.</text>
</comment>
<sequence length="564" mass="64435">MLLSLLLIISYKAKYVLKSTTSAVFLTDFGFEANAKFQILVNKIEVPVCFTFIPKRDYKSVRNQITFEKIECDDFNQSDYFHTFTQNSQYPYEGIIHKRDIYFPLVISNPRYLNILDDQSQVLSSAKTIASQKYLIDVQITETFKNPNSCLDYRWNGIIGGKIGILVIFFCVFVYWLINWFLNFSVQIWLHYCLTAVFVSNLFTETLRFFLLQKMIETDNTNNLLITYTVFSLISEIIFYATLLFCAKGWCVVRDTISVKEIILCLTYSTLFMIFRILAQNIDRGAWAIVVIVFALISIILFIRELLKSINNAHLLIYAHLLAVANAGYDIKTTPIYQKHLMYNRFSIILLTSLLLVLIYLIVYIFIDIPYVADELTQDCIEIFFLSCLAILFRLRGGKRTNYTLMPSSHGNRPKRRRNSDGNGTYSSFNDDNNILNLNENEDDHQNAGDAEDDLSTATDEISLADLETININSPLLNRGGRAWSEDLPLPGIPNIVTNRTGASSALQDSLTRNVNNLMIQSNSLHQTQDQQKLPEATVILASPDGTDTLQANVIDPGQVRHEI</sequence>
<feature type="transmembrane region" description="Helical" evidence="2">
    <location>
        <begin position="343"/>
        <end position="364"/>
    </location>
</feature>
<evidence type="ECO:0000313" key="5">
    <source>
        <dbReference type="Proteomes" id="UP001470230"/>
    </source>
</evidence>
<feature type="compositionally biased region" description="Low complexity" evidence="1">
    <location>
        <begin position="430"/>
        <end position="439"/>
    </location>
</feature>
<name>A0ABR2KH16_9EUKA</name>
<evidence type="ECO:0000313" key="4">
    <source>
        <dbReference type="EMBL" id="KAK8890411.1"/>
    </source>
</evidence>
<protein>
    <recommendedName>
        <fullName evidence="6">Intimal thickness related receptor IRP domain-containing protein</fullName>
    </recommendedName>
</protein>
<keyword evidence="2" id="KW-0812">Transmembrane</keyword>
<feature type="transmembrane region" description="Helical" evidence="2">
    <location>
        <begin position="188"/>
        <end position="211"/>
    </location>
</feature>
<dbReference type="EMBL" id="JAPFFF010000005">
    <property type="protein sequence ID" value="KAK8890411.1"/>
    <property type="molecule type" value="Genomic_DNA"/>
</dbReference>
<organism evidence="4 5">
    <name type="scientific">Tritrichomonas musculus</name>
    <dbReference type="NCBI Taxonomy" id="1915356"/>
    <lineage>
        <taxon>Eukaryota</taxon>
        <taxon>Metamonada</taxon>
        <taxon>Parabasalia</taxon>
        <taxon>Tritrichomonadida</taxon>
        <taxon>Tritrichomonadidae</taxon>
        <taxon>Tritrichomonas</taxon>
    </lineage>
</organism>
<feature type="transmembrane region" description="Helical" evidence="2">
    <location>
        <begin position="257"/>
        <end position="278"/>
    </location>
</feature>
<dbReference type="Proteomes" id="UP001470230">
    <property type="component" value="Unassembled WGS sequence"/>
</dbReference>
<proteinExistence type="predicted"/>
<keyword evidence="3" id="KW-0732">Signal</keyword>
<evidence type="ECO:0000256" key="3">
    <source>
        <dbReference type="SAM" id="SignalP"/>
    </source>
</evidence>
<keyword evidence="2" id="KW-0472">Membrane</keyword>
<evidence type="ECO:0000256" key="1">
    <source>
        <dbReference type="SAM" id="MobiDB-lite"/>
    </source>
</evidence>
<feature type="chain" id="PRO_5045201333" description="Intimal thickness related receptor IRP domain-containing protein" evidence="3">
    <location>
        <begin position="19"/>
        <end position="564"/>
    </location>
</feature>
<feature type="transmembrane region" description="Helical" evidence="2">
    <location>
        <begin position="376"/>
        <end position="395"/>
    </location>
</feature>
<feature type="transmembrane region" description="Helical" evidence="2">
    <location>
        <begin position="223"/>
        <end position="245"/>
    </location>
</feature>
<feature type="region of interest" description="Disordered" evidence="1">
    <location>
        <begin position="404"/>
        <end position="453"/>
    </location>
</feature>
<feature type="signal peptide" evidence="3">
    <location>
        <begin position="1"/>
        <end position="18"/>
    </location>
</feature>
<feature type="transmembrane region" description="Helical" evidence="2">
    <location>
        <begin position="163"/>
        <end position="182"/>
    </location>
</feature>
<gene>
    <name evidence="4" type="ORF">M9Y10_035187</name>
</gene>